<dbReference type="Proteomes" id="UP000784294">
    <property type="component" value="Unassembled WGS sequence"/>
</dbReference>
<organism evidence="3 4">
    <name type="scientific">Protopolystoma xenopodis</name>
    <dbReference type="NCBI Taxonomy" id="117903"/>
    <lineage>
        <taxon>Eukaryota</taxon>
        <taxon>Metazoa</taxon>
        <taxon>Spiralia</taxon>
        <taxon>Lophotrochozoa</taxon>
        <taxon>Platyhelminthes</taxon>
        <taxon>Monogenea</taxon>
        <taxon>Polyopisthocotylea</taxon>
        <taxon>Polystomatidea</taxon>
        <taxon>Polystomatidae</taxon>
        <taxon>Protopolystoma</taxon>
    </lineage>
</organism>
<keyword evidence="4" id="KW-1185">Reference proteome</keyword>
<feature type="signal peptide" evidence="2">
    <location>
        <begin position="1"/>
        <end position="23"/>
    </location>
</feature>
<dbReference type="EMBL" id="CAAALY010092381">
    <property type="protein sequence ID" value="VEL28110.1"/>
    <property type="molecule type" value="Genomic_DNA"/>
</dbReference>
<keyword evidence="2" id="KW-0732">Signal</keyword>
<proteinExistence type="predicted"/>
<feature type="chain" id="PRO_5018532006" evidence="2">
    <location>
        <begin position="24"/>
        <end position="124"/>
    </location>
</feature>
<accession>A0A3S5A5D3</accession>
<evidence type="ECO:0000313" key="3">
    <source>
        <dbReference type="EMBL" id="VEL28110.1"/>
    </source>
</evidence>
<evidence type="ECO:0000256" key="2">
    <source>
        <dbReference type="SAM" id="SignalP"/>
    </source>
</evidence>
<evidence type="ECO:0000313" key="4">
    <source>
        <dbReference type="Proteomes" id="UP000784294"/>
    </source>
</evidence>
<protein>
    <submittedName>
        <fullName evidence="3">Uncharacterized protein</fullName>
    </submittedName>
</protein>
<name>A0A3S5A5D3_9PLAT</name>
<comment type="caution">
    <text evidence="3">The sequence shown here is derived from an EMBL/GenBank/DDBJ whole genome shotgun (WGS) entry which is preliminary data.</text>
</comment>
<gene>
    <name evidence="3" type="ORF">PXEA_LOCUS21550</name>
</gene>
<dbReference type="AlphaFoldDB" id="A0A3S5A5D3"/>
<feature type="region of interest" description="Disordered" evidence="1">
    <location>
        <begin position="80"/>
        <end position="106"/>
    </location>
</feature>
<reference evidence="3" key="1">
    <citation type="submission" date="2018-11" db="EMBL/GenBank/DDBJ databases">
        <authorList>
            <consortium name="Pathogen Informatics"/>
        </authorList>
    </citation>
    <scope>NUCLEOTIDE SEQUENCE</scope>
</reference>
<sequence>MFLLLIGCNFVSLFPFFPGPVETVRQNWLSTSDEVKRRLQELDAMMQGTKRAQEIARDLERWIDRAESDLDALLALAPGDAGPGSGAKNGLRTERGSAGVTPASRKRQLQVRLKDFNIGSSYFV</sequence>
<evidence type="ECO:0000256" key="1">
    <source>
        <dbReference type="SAM" id="MobiDB-lite"/>
    </source>
</evidence>